<gene>
    <name evidence="2" type="ORF">Y10_19220</name>
</gene>
<evidence type="ECO:0008006" key="4">
    <source>
        <dbReference type="Google" id="ProtNLM"/>
    </source>
</evidence>
<dbReference type="Proteomes" id="UP001143543">
    <property type="component" value="Unassembled WGS sequence"/>
</dbReference>
<dbReference type="EMBL" id="BRVO01000002">
    <property type="protein sequence ID" value="GLB49554.1"/>
    <property type="molecule type" value="Genomic_DNA"/>
</dbReference>
<evidence type="ECO:0000313" key="2">
    <source>
        <dbReference type="EMBL" id="GLB49554.1"/>
    </source>
</evidence>
<evidence type="ECO:0000256" key="1">
    <source>
        <dbReference type="SAM" id="Phobius"/>
    </source>
</evidence>
<comment type="caution">
    <text evidence="2">The sequence shown here is derived from an EMBL/GenBank/DDBJ whole genome shotgun (WGS) entry which is preliminary data.</text>
</comment>
<sequence length="671" mass="76454">MSTVTVLYIILALAVSAAIAFFYYRQKSTKNWYIFALCRFLSLFILAFILINPKVKHFKYTVAKPVLPVLIDNTTSISKIADSSEINNQITQLLNSQELQEKFDVRPYTFGTSLETGSVGSFKEKATDISNALTTIDGIYGNTIAPVVMFTDGNQTYGTDYAYAASKLNQPVYTVVLGDTTQYEDVRISKINVNNYSYYKNEFPVEVFVNYKGTQKRNTSFKITSGNNTIYQENIAFSPENSSKKITTYIKANQLGVIKYNASVSAILDEKNTDNNSTQFAVEVLDEQSKIAIVSDFIHPDLGALKKSIESNEQREVTIGKPADFVNSLNDYQLIILYQPSNSFQELFQQISNLSKNTFVVTGSRTDWDFLNNAQSDFYKRSTSIEDVQPVLNSGFSTFITNDVPFNQLPPLKSYLGNVTINGDYDVLLQQKVRNITLEDPLLITLENNKRRVGVLFGEDSWRWRAKTYLETDNFEEYDQLISKLVFYLASNKKKERLQVEAKNFYYGNVLIDAAYFNKNYELDANVELDIIIKNKETGFSETFNMQFKNAYFEFENNSLAPGSYSYTVTVKNENISNSGSFTLIPYSVEDQFYNADYKGLKDLSEATNGQVFLLNEQKLLLNELVSNESYKPIETSKETISSIISWKWLLFILAAVLAVEWFLRKYFGMV</sequence>
<organism evidence="2 3">
    <name type="scientific">Neptunitalea lumnitzerae</name>
    <dbReference type="NCBI Taxonomy" id="2965509"/>
    <lineage>
        <taxon>Bacteria</taxon>
        <taxon>Pseudomonadati</taxon>
        <taxon>Bacteroidota</taxon>
        <taxon>Flavobacteriia</taxon>
        <taxon>Flavobacteriales</taxon>
        <taxon>Flavobacteriaceae</taxon>
        <taxon>Neptunitalea</taxon>
    </lineage>
</organism>
<keyword evidence="1" id="KW-0812">Transmembrane</keyword>
<dbReference type="SUPFAM" id="SSF52317">
    <property type="entry name" value="Class I glutamine amidotransferase-like"/>
    <property type="match status" value="1"/>
</dbReference>
<dbReference type="PANTHER" id="PTHR37947">
    <property type="entry name" value="BLL2462 PROTEIN"/>
    <property type="match status" value="1"/>
</dbReference>
<keyword evidence="1" id="KW-0472">Membrane</keyword>
<proteinExistence type="predicted"/>
<accession>A0ABQ5MJI2</accession>
<feature type="transmembrane region" description="Helical" evidence="1">
    <location>
        <begin position="646"/>
        <end position="664"/>
    </location>
</feature>
<dbReference type="RefSeq" id="WP_281765183.1">
    <property type="nucleotide sequence ID" value="NZ_BRVO01000002.1"/>
</dbReference>
<name>A0ABQ5MJI2_9FLAO</name>
<reference evidence="2" key="1">
    <citation type="submission" date="2022-07" db="EMBL/GenBank/DDBJ databases">
        <title>Taxonomy of Novel Oxalotrophic and Methylotrophic Bacteria.</title>
        <authorList>
            <person name="Sahin N."/>
            <person name="Tani A."/>
        </authorList>
    </citation>
    <scope>NUCLEOTIDE SEQUENCE</scope>
    <source>
        <strain evidence="2">Y10</strain>
    </source>
</reference>
<protein>
    <recommendedName>
        <fullName evidence="4">VWA domain-containing protein</fullName>
    </recommendedName>
</protein>
<dbReference type="InterPro" id="IPR029062">
    <property type="entry name" value="Class_I_gatase-like"/>
</dbReference>
<feature type="transmembrane region" description="Helical" evidence="1">
    <location>
        <begin position="6"/>
        <end position="24"/>
    </location>
</feature>
<keyword evidence="1" id="KW-1133">Transmembrane helix</keyword>
<dbReference type="PANTHER" id="PTHR37947:SF1">
    <property type="entry name" value="BLL2462 PROTEIN"/>
    <property type="match status" value="1"/>
</dbReference>
<evidence type="ECO:0000313" key="3">
    <source>
        <dbReference type="Proteomes" id="UP001143543"/>
    </source>
</evidence>
<keyword evidence="3" id="KW-1185">Reference proteome</keyword>
<feature type="transmembrane region" description="Helical" evidence="1">
    <location>
        <begin position="31"/>
        <end position="51"/>
    </location>
</feature>